<organism evidence="1 2">
    <name type="scientific">Victivallis lenta</name>
    <dbReference type="NCBI Taxonomy" id="2606640"/>
    <lineage>
        <taxon>Bacteria</taxon>
        <taxon>Pseudomonadati</taxon>
        <taxon>Lentisphaerota</taxon>
        <taxon>Lentisphaeria</taxon>
        <taxon>Victivallales</taxon>
        <taxon>Victivallaceae</taxon>
        <taxon>Victivallis</taxon>
    </lineage>
</organism>
<reference evidence="1 2" key="1">
    <citation type="submission" date="2019-08" db="EMBL/GenBank/DDBJ databases">
        <title>In-depth cultivation of the pig gut microbiome towards novel bacterial diversity and tailored functional studies.</title>
        <authorList>
            <person name="Wylensek D."/>
            <person name="Hitch T.C.A."/>
            <person name="Clavel T."/>
        </authorList>
    </citation>
    <scope>NUCLEOTIDE SEQUENCE [LARGE SCALE GENOMIC DNA]</scope>
    <source>
        <strain evidence="1 2">BBE-744-WT-12</strain>
    </source>
</reference>
<dbReference type="EMBL" id="VUNS01000031">
    <property type="protein sequence ID" value="MST99202.1"/>
    <property type="molecule type" value="Genomic_DNA"/>
</dbReference>
<evidence type="ECO:0000313" key="2">
    <source>
        <dbReference type="Proteomes" id="UP000435649"/>
    </source>
</evidence>
<gene>
    <name evidence="1" type="ORF">FYJ85_19420</name>
</gene>
<comment type="caution">
    <text evidence="1">The sequence shown here is derived from an EMBL/GenBank/DDBJ whole genome shotgun (WGS) entry which is preliminary data.</text>
</comment>
<keyword evidence="2" id="KW-1185">Reference proteome</keyword>
<protein>
    <submittedName>
        <fullName evidence="1">DUF4434 domain-containing protein</fullName>
    </submittedName>
</protein>
<name>A0A844G8M9_9BACT</name>
<accession>A0A844G8M9</accession>
<evidence type="ECO:0000313" key="1">
    <source>
        <dbReference type="EMBL" id="MST99202.1"/>
    </source>
</evidence>
<sequence length="149" mass="16658">MTRCGLKQWLTYPSEVLMRRQNCYRPAADLVEMFLGLSDELSMKFFFGTYDSWSHWHAAFPLIGGARGNGLTELARSVQHRKIRSAAIRTVASPCGRDGVRMEESGFLLAIPFSGCILNPHIDMTRTKIEAGRGNVRLSDLSGTEYAIT</sequence>
<dbReference type="Proteomes" id="UP000435649">
    <property type="component" value="Unassembled WGS sequence"/>
</dbReference>
<dbReference type="Gene3D" id="3.20.20.80">
    <property type="entry name" value="Glycosidases"/>
    <property type="match status" value="1"/>
</dbReference>
<proteinExistence type="predicted"/>
<dbReference type="AlphaFoldDB" id="A0A844G8M9"/>
<dbReference type="RefSeq" id="WP_154420360.1">
    <property type="nucleotide sequence ID" value="NZ_VUNS01000031.1"/>
</dbReference>